<comment type="caution">
    <text evidence="1">The sequence shown here is derived from an EMBL/GenBank/DDBJ whole genome shotgun (WGS) entry which is preliminary data.</text>
</comment>
<evidence type="ECO:0000313" key="2">
    <source>
        <dbReference type="Proteomes" id="UP000193689"/>
    </source>
</evidence>
<keyword evidence="2" id="KW-1185">Reference proteome</keyword>
<dbReference type="AlphaFoldDB" id="A0A1Y2DH30"/>
<sequence>MRVSRIGREHSIIDRHLIGTYNCCTYCMEPLPILVFVAHPSLTTTYFTGMTAMKRPMTRWRSAGHRCEHPRQAHVRNRVRALRQLGGAARGMSRRLRQRASGAICQLSSVACIKERPTERASLSSLRCR</sequence>
<proteinExistence type="predicted"/>
<evidence type="ECO:0000313" key="1">
    <source>
        <dbReference type="EMBL" id="ORY58560.1"/>
    </source>
</evidence>
<dbReference type="RefSeq" id="XP_040711477.1">
    <property type="nucleotide sequence ID" value="XM_040861168.1"/>
</dbReference>
<organism evidence="1 2">
    <name type="scientific">Pseudomassariella vexata</name>
    <dbReference type="NCBI Taxonomy" id="1141098"/>
    <lineage>
        <taxon>Eukaryota</taxon>
        <taxon>Fungi</taxon>
        <taxon>Dikarya</taxon>
        <taxon>Ascomycota</taxon>
        <taxon>Pezizomycotina</taxon>
        <taxon>Sordariomycetes</taxon>
        <taxon>Xylariomycetidae</taxon>
        <taxon>Amphisphaeriales</taxon>
        <taxon>Pseudomassariaceae</taxon>
        <taxon>Pseudomassariella</taxon>
    </lineage>
</organism>
<reference evidence="1 2" key="1">
    <citation type="submission" date="2016-07" db="EMBL/GenBank/DDBJ databases">
        <title>Pervasive Adenine N6-methylation of Active Genes in Fungi.</title>
        <authorList>
            <consortium name="DOE Joint Genome Institute"/>
            <person name="Mondo S.J."/>
            <person name="Dannebaum R.O."/>
            <person name="Kuo R.C."/>
            <person name="Labutti K."/>
            <person name="Haridas S."/>
            <person name="Kuo A."/>
            <person name="Salamov A."/>
            <person name="Ahrendt S.R."/>
            <person name="Lipzen A."/>
            <person name="Sullivan W."/>
            <person name="Andreopoulos W.B."/>
            <person name="Clum A."/>
            <person name="Lindquist E."/>
            <person name="Daum C."/>
            <person name="Ramamoorthy G.K."/>
            <person name="Gryganskyi A."/>
            <person name="Culley D."/>
            <person name="Magnuson J.K."/>
            <person name="James T.Y."/>
            <person name="O'Malley M.A."/>
            <person name="Stajich J.E."/>
            <person name="Spatafora J.W."/>
            <person name="Visel A."/>
            <person name="Grigoriev I.V."/>
        </authorList>
    </citation>
    <scope>NUCLEOTIDE SEQUENCE [LARGE SCALE GENOMIC DNA]</scope>
    <source>
        <strain evidence="1 2">CBS 129021</strain>
    </source>
</reference>
<dbReference type="InParanoid" id="A0A1Y2DH30"/>
<gene>
    <name evidence="1" type="ORF">BCR38DRAFT_447652</name>
</gene>
<dbReference type="Proteomes" id="UP000193689">
    <property type="component" value="Unassembled WGS sequence"/>
</dbReference>
<name>A0A1Y2DH30_9PEZI</name>
<accession>A0A1Y2DH30</accession>
<dbReference type="GeneID" id="63777380"/>
<protein>
    <submittedName>
        <fullName evidence="1">Uncharacterized protein</fullName>
    </submittedName>
</protein>
<dbReference type="EMBL" id="MCFJ01000016">
    <property type="protein sequence ID" value="ORY58560.1"/>
    <property type="molecule type" value="Genomic_DNA"/>
</dbReference>